<proteinExistence type="predicted"/>
<reference evidence="3" key="1">
    <citation type="submission" date="2022-08" db="EMBL/GenBank/DDBJ databases">
        <authorList>
            <person name="Deng Y."/>
            <person name="Han X.-F."/>
            <person name="Zhang Y.-Q."/>
        </authorList>
    </citation>
    <scope>NUCLEOTIDE SEQUENCE</scope>
    <source>
        <strain evidence="3">CPCC 205763</strain>
    </source>
</reference>
<accession>A0ABT2GS27</accession>
<keyword evidence="4" id="KW-1185">Reference proteome</keyword>
<gene>
    <name evidence="3" type="ORF">N1027_12890</name>
</gene>
<dbReference type="InterPro" id="IPR025339">
    <property type="entry name" value="DUF4245"/>
</dbReference>
<dbReference type="EMBL" id="JANLCM010000002">
    <property type="protein sequence ID" value="MCS5719032.1"/>
    <property type="molecule type" value="Genomic_DNA"/>
</dbReference>
<protein>
    <submittedName>
        <fullName evidence="3">DUF4245 domain-containing protein</fullName>
    </submittedName>
</protein>
<evidence type="ECO:0000313" key="3">
    <source>
        <dbReference type="EMBL" id="MCS5719032.1"/>
    </source>
</evidence>
<feature type="region of interest" description="Disordered" evidence="1">
    <location>
        <begin position="1"/>
        <end position="29"/>
    </location>
</feature>
<feature type="compositionally biased region" description="Basic and acidic residues" evidence="1">
    <location>
        <begin position="19"/>
        <end position="29"/>
    </location>
</feature>
<sequence length="225" mass="24103">MAKTRSGTSGGKPIVAELGRPETAEETAARKAEQSRLYRDRKTLHNLLYALLVCVGLVAVIVFLVPRSEGSLLQAVDYQKVAEDAQPSMPIALAVPALPEGWTSNAAEIRTSTGDDIVSWYIGLLTPDKDYVGITQALDANPSWLNDQVAEGRASGVLTIDGVQWDVYDNRSMTTEVGNVEYALTTESGRATYVVFGTAEPDDIETVAAALSENVVLQAGDDGEK</sequence>
<dbReference type="Pfam" id="PF14030">
    <property type="entry name" value="DUF4245"/>
    <property type="match status" value="1"/>
</dbReference>
<evidence type="ECO:0000256" key="2">
    <source>
        <dbReference type="SAM" id="Phobius"/>
    </source>
</evidence>
<keyword evidence="2" id="KW-0812">Transmembrane</keyword>
<keyword evidence="2" id="KW-1133">Transmembrane helix</keyword>
<evidence type="ECO:0000256" key="1">
    <source>
        <dbReference type="SAM" id="MobiDB-lite"/>
    </source>
</evidence>
<dbReference type="Proteomes" id="UP001165584">
    <property type="component" value="Unassembled WGS sequence"/>
</dbReference>
<feature type="transmembrane region" description="Helical" evidence="2">
    <location>
        <begin position="46"/>
        <end position="65"/>
    </location>
</feature>
<keyword evidence="2" id="KW-0472">Membrane</keyword>
<comment type="caution">
    <text evidence="3">The sequence shown here is derived from an EMBL/GenBank/DDBJ whole genome shotgun (WGS) entry which is preliminary data.</text>
</comment>
<name>A0ABT2GS27_9MICO</name>
<dbReference type="RefSeq" id="WP_259508484.1">
    <property type="nucleotide sequence ID" value="NZ_JANLCM010000002.1"/>
</dbReference>
<organism evidence="3 4">
    <name type="scientific">Herbiconiux aconitum</name>
    <dbReference type="NCBI Taxonomy" id="2970913"/>
    <lineage>
        <taxon>Bacteria</taxon>
        <taxon>Bacillati</taxon>
        <taxon>Actinomycetota</taxon>
        <taxon>Actinomycetes</taxon>
        <taxon>Micrococcales</taxon>
        <taxon>Microbacteriaceae</taxon>
        <taxon>Herbiconiux</taxon>
    </lineage>
</organism>
<evidence type="ECO:0000313" key="4">
    <source>
        <dbReference type="Proteomes" id="UP001165584"/>
    </source>
</evidence>